<dbReference type="GO" id="GO:0005737">
    <property type="term" value="C:cytoplasm"/>
    <property type="evidence" value="ECO:0007669"/>
    <property type="project" value="UniProtKB-SubCell"/>
</dbReference>
<dbReference type="PROSITE" id="PS50862">
    <property type="entry name" value="AA_TRNA_LIGASE_II"/>
    <property type="match status" value="1"/>
</dbReference>
<dbReference type="InterPro" id="IPR041715">
    <property type="entry name" value="HisRS-like_core"/>
</dbReference>
<dbReference type="InterPro" id="IPR045864">
    <property type="entry name" value="aa-tRNA-synth_II/BPL/LPL"/>
</dbReference>
<evidence type="ECO:0000313" key="12">
    <source>
        <dbReference type="EMBL" id="SIQ78487.1"/>
    </source>
</evidence>
<gene>
    <name evidence="9" type="primary">hisS</name>
    <name evidence="12" type="ORF">SAMN05920897_1158</name>
</gene>
<dbReference type="PANTHER" id="PTHR11476">
    <property type="entry name" value="HISTIDYL-TRNA SYNTHETASE"/>
    <property type="match status" value="1"/>
</dbReference>
<dbReference type="GO" id="GO:0006427">
    <property type="term" value="P:histidyl-tRNA aminoacylation"/>
    <property type="evidence" value="ECO:0007669"/>
    <property type="project" value="UniProtKB-UniRule"/>
</dbReference>
<evidence type="ECO:0000313" key="13">
    <source>
        <dbReference type="Proteomes" id="UP000186400"/>
    </source>
</evidence>
<dbReference type="Gene3D" id="3.40.50.800">
    <property type="entry name" value="Anticodon-binding domain"/>
    <property type="match status" value="1"/>
</dbReference>
<keyword evidence="5 9" id="KW-0067">ATP-binding</keyword>
<feature type="binding site" evidence="10">
    <location>
        <position position="124"/>
    </location>
    <ligand>
        <name>L-histidine</name>
        <dbReference type="ChEBI" id="CHEBI:57595"/>
    </ligand>
</feature>
<feature type="binding site" evidence="10">
    <location>
        <position position="269"/>
    </location>
    <ligand>
        <name>L-histidine</name>
        <dbReference type="ChEBI" id="CHEBI:57595"/>
    </ligand>
</feature>
<dbReference type="EMBL" id="FTMS01000015">
    <property type="protein sequence ID" value="SIQ78487.1"/>
    <property type="molecule type" value="Genomic_DNA"/>
</dbReference>
<dbReference type="Gene3D" id="3.30.930.10">
    <property type="entry name" value="Bira Bifunctional Protein, Domain 2"/>
    <property type="match status" value="1"/>
</dbReference>
<comment type="catalytic activity">
    <reaction evidence="8 9">
        <text>tRNA(His) + L-histidine + ATP = L-histidyl-tRNA(His) + AMP + diphosphate + H(+)</text>
        <dbReference type="Rhea" id="RHEA:17313"/>
        <dbReference type="Rhea" id="RHEA-COMP:9665"/>
        <dbReference type="Rhea" id="RHEA-COMP:9689"/>
        <dbReference type="ChEBI" id="CHEBI:15378"/>
        <dbReference type="ChEBI" id="CHEBI:30616"/>
        <dbReference type="ChEBI" id="CHEBI:33019"/>
        <dbReference type="ChEBI" id="CHEBI:57595"/>
        <dbReference type="ChEBI" id="CHEBI:78442"/>
        <dbReference type="ChEBI" id="CHEBI:78527"/>
        <dbReference type="ChEBI" id="CHEBI:456215"/>
        <dbReference type="EC" id="6.1.1.21"/>
    </reaction>
</comment>
<keyword evidence="9" id="KW-0963">Cytoplasm</keyword>
<evidence type="ECO:0000256" key="7">
    <source>
        <dbReference type="ARBA" id="ARBA00023146"/>
    </source>
</evidence>
<feature type="binding site" evidence="10">
    <location>
        <position position="128"/>
    </location>
    <ligand>
        <name>L-histidine</name>
        <dbReference type="ChEBI" id="CHEBI:57595"/>
    </ligand>
</feature>
<keyword evidence="7 9" id="KW-0030">Aminoacyl-tRNA synthetase</keyword>
<evidence type="ECO:0000256" key="5">
    <source>
        <dbReference type="ARBA" id="ARBA00022840"/>
    </source>
</evidence>
<evidence type="ECO:0000256" key="9">
    <source>
        <dbReference type="HAMAP-Rule" id="MF_00127"/>
    </source>
</evidence>
<dbReference type="Pfam" id="PF13393">
    <property type="entry name" value="tRNA-synt_His"/>
    <property type="match status" value="1"/>
</dbReference>
<dbReference type="HAMAP" id="MF_00127">
    <property type="entry name" value="His_tRNA_synth"/>
    <property type="match status" value="1"/>
</dbReference>
<organism evidence="12 13">
    <name type="scientific">Alkalispirochaeta americana</name>
    <dbReference type="NCBI Taxonomy" id="159291"/>
    <lineage>
        <taxon>Bacteria</taxon>
        <taxon>Pseudomonadati</taxon>
        <taxon>Spirochaetota</taxon>
        <taxon>Spirochaetia</taxon>
        <taxon>Spirochaetales</taxon>
        <taxon>Spirochaetaceae</taxon>
        <taxon>Alkalispirochaeta</taxon>
    </lineage>
</organism>
<dbReference type="GO" id="GO:0005524">
    <property type="term" value="F:ATP binding"/>
    <property type="evidence" value="ECO:0007669"/>
    <property type="project" value="UniProtKB-UniRule"/>
</dbReference>
<evidence type="ECO:0000256" key="8">
    <source>
        <dbReference type="ARBA" id="ARBA00047639"/>
    </source>
</evidence>
<feature type="binding site" evidence="10">
    <location>
        <begin position="273"/>
        <end position="274"/>
    </location>
    <ligand>
        <name>L-histidine</name>
        <dbReference type="ChEBI" id="CHEBI:57595"/>
    </ligand>
</feature>
<feature type="domain" description="Aminoacyl-transfer RNA synthetases class-II family profile" evidence="11">
    <location>
        <begin position="1"/>
        <end position="372"/>
    </location>
</feature>
<evidence type="ECO:0000256" key="6">
    <source>
        <dbReference type="ARBA" id="ARBA00022917"/>
    </source>
</evidence>
<dbReference type="InterPro" id="IPR006195">
    <property type="entry name" value="aa-tRNA-synth_II"/>
</dbReference>
<evidence type="ECO:0000256" key="3">
    <source>
        <dbReference type="ARBA" id="ARBA00022598"/>
    </source>
</evidence>
<dbReference type="SUPFAM" id="SSF55681">
    <property type="entry name" value="Class II aaRS and biotin synthetases"/>
    <property type="match status" value="1"/>
</dbReference>
<dbReference type="InterPro" id="IPR004154">
    <property type="entry name" value="Anticodon-bd"/>
</dbReference>
<evidence type="ECO:0000256" key="2">
    <source>
        <dbReference type="ARBA" id="ARBA00011738"/>
    </source>
</evidence>
<dbReference type="CDD" id="cd00773">
    <property type="entry name" value="HisRS-like_core"/>
    <property type="match status" value="1"/>
</dbReference>
<dbReference type="Pfam" id="PF03129">
    <property type="entry name" value="HGTP_anticodon"/>
    <property type="match status" value="1"/>
</dbReference>
<keyword evidence="3 9" id="KW-0436">Ligase</keyword>
<sequence length="433" mass="47908">MEITPRILKGFRDFLPPAEIRRKELVRILEDTFRSFGFVPIDTPLLEYAEVLLGKGGGETDKQVYRFNDHGGRDVALRFDLTVPFARYMAMHRNELTLPFKRFHINKVFRGENTQRGRYREFTQCDFDIVGTSSVSADLEIILMITAAFRALKIPGVTVHISHRGIFNRFLQAHDVENKSVEILRTVDKLRKVGADETRQTLTSLTSAEVAEKTLAFIGASGTFQEILSTLESLAGGPCPESQTLREIGEALETLVPPGTVVLDSSITRGLDYYTGVVFETFLKGAEGIGSVCSGGRYDDLVSLYSKESMPGVGASIGLDRLIAGLEELGQLPGDAAAADVLITMQDTALTGHYHALGQRLRAAGIRCEVFPEAQKLGRQFAFAERRAIPLALVCGPREYQEGTVNLRVLATRENHQDLTEKTALETIQRLLT</sequence>
<proteinExistence type="inferred from homology"/>
<dbReference type="InterPro" id="IPR036621">
    <property type="entry name" value="Anticodon-bd_dom_sf"/>
</dbReference>
<dbReference type="PANTHER" id="PTHR11476:SF7">
    <property type="entry name" value="HISTIDINE--TRNA LIGASE"/>
    <property type="match status" value="1"/>
</dbReference>
<keyword evidence="6 9" id="KW-0648">Protein biosynthesis</keyword>
<dbReference type="InterPro" id="IPR004516">
    <property type="entry name" value="HisRS/HisZ"/>
</dbReference>
<feature type="binding site" evidence="10">
    <location>
        <position position="110"/>
    </location>
    <ligand>
        <name>L-histidine</name>
        <dbReference type="ChEBI" id="CHEBI:57595"/>
    </ligand>
</feature>
<protein>
    <recommendedName>
        <fullName evidence="9">Histidine--tRNA ligase</fullName>
        <ecNumber evidence="9">6.1.1.21</ecNumber>
    </recommendedName>
    <alternativeName>
        <fullName evidence="9">Histidyl-tRNA synthetase</fullName>
        <shortName evidence="9">HisRS</shortName>
    </alternativeName>
</protein>
<reference evidence="12 13" key="1">
    <citation type="submission" date="2017-01" db="EMBL/GenBank/DDBJ databases">
        <authorList>
            <person name="Mah S.A."/>
            <person name="Swanson W.J."/>
            <person name="Moy G.W."/>
            <person name="Vacquier V.D."/>
        </authorList>
    </citation>
    <scope>NUCLEOTIDE SEQUENCE [LARGE SCALE GENOMIC DNA]</scope>
    <source>
        <strain evidence="12 13">ASpG1</strain>
    </source>
</reference>
<dbReference type="PIRSF" id="PIRSF001549">
    <property type="entry name" value="His-tRNA_synth"/>
    <property type="match status" value="1"/>
</dbReference>
<dbReference type="GO" id="GO:0004821">
    <property type="term" value="F:histidine-tRNA ligase activity"/>
    <property type="evidence" value="ECO:0007669"/>
    <property type="project" value="UniProtKB-UniRule"/>
</dbReference>
<evidence type="ECO:0000259" key="11">
    <source>
        <dbReference type="PROSITE" id="PS50862"/>
    </source>
</evidence>
<keyword evidence="4 9" id="KW-0547">Nucleotide-binding</keyword>
<dbReference type="SUPFAM" id="SSF52954">
    <property type="entry name" value="Class II aaRS ABD-related"/>
    <property type="match status" value="1"/>
</dbReference>
<keyword evidence="13" id="KW-1185">Reference proteome</keyword>
<evidence type="ECO:0000256" key="10">
    <source>
        <dbReference type="PIRSR" id="PIRSR001549-1"/>
    </source>
</evidence>
<accession>A0A1N6VL18</accession>
<evidence type="ECO:0000256" key="1">
    <source>
        <dbReference type="ARBA" id="ARBA00008226"/>
    </source>
</evidence>
<comment type="subunit">
    <text evidence="2 9">Homodimer.</text>
</comment>
<comment type="subcellular location">
    <subcellularLocation>
        <location evidence="9">Cytoplasm</location>
    </subcellularLocation>
</comment>
<dbReference type="STRING" id="159291.SAMN05920897_1158"/>
<feature type="binding site" evidence="10">
    <location>
        <begin position="80"/>
        <end position="82"/>
    </location>
    <ligand>
        <name>L-histidine</name>
        <dbReference type="ChEBI" id="CHEBI:57595"/>
    </ligand>
</feature>
<dbReference type="EC" id="6.1.1.21" evidence="9"/>
<dbReference type="Proteomes" id="UP000186400">
    <property type="component" value="Unassembled WGS sequence"/>
</dbReference>
<dbReference type="InterPro" id="IPR015807">
    <property type="entry name" value="His-tRNA-ligase"/>
</dbReference>
<comment type="similarity">
    <text evidence="1 9">Belongs to the class-II aminoacyl-tRNA synthetase family.</text>
</comment>
<dbReference type="NCBIfam" id="TIGR00442">
    <property type="entry name" value="hisS"/>
    <property type="match status" value="1"/>
</dbReference>
<evidence type="ECO:0000256" key="4">
    <source>
        <dbReference type="ARBA" id="ARBA00022741"/>
    </source>
</evidence>
<dbReference type="AlphaFoldDB" id="A0A1N6VL18"/>
<name>A0A1N6VL18_9SPIO</name>